<feature type="domain" description="HemN C-terminal" evidence="1">
    <location>
        <begin position="17"/>
        <end position="86"/>
    </location>
</feature>
<dbReference type="GO" id="GO:0051539">
    <property type="term" value="F:4 iron, 4 sulfur cluster binding"/>
    <property type="evidence" value="ECO:0007669"/>
    <property type="project" value="TreeGrafter"/>
</dbReference>
<dbReference type="InterPro" id="IPR010723">
    <property type="entry name" value="HemN_C"/>
</dbReference>
<evidence type="ECO:0000313" key="2">
    <source>
        <dbReference type="EMBL" id="KAK5884894.1"/>
    </source>
</evidence>
<dbReference type="InterPro" id="IPR058240">
    <property type="entry name" value="rSAM_sf"/>
</dbReference>
<comment type="caution">
    <text evidence="2">The sequence shown here is derived from an EMBL/GenBank/DDBJ whole genome shotgun (WGS) entry which is preliminary data.</text>
</comment>
<evidence type="ECO:0000259" key="1">
    <source>
        <dbReference type="Pfam" id="PF06969"/>
    </source>
</evidence>
<organism evidence="2 3">
    <name type="scientific">Champsocephalus esox</name>
    <name type="common">pike icefish</name>
    <dbReference type="NCBI Taxonomy" id="159716"/>
    <lineage>
        <taxon>Eukaryota</taxon>
        <taxon>Metazoa</taxon>
        <taxon>Chordata</taxon>
        <taxon>Craniata</taxon>
        <taxon>Vertebrata</taxon>
        <taxon>Euteleostomi</taxon>
        <taxon>Actinopterygii</taxon>
        <taxon>Neopterygii</taxon>
        <taxon>Teleostei</taxon>
        <taxon>Neoteleostei</taxon>
        <taxon>Acanthomorphata</taxon>
        <taxon>Eupercaria</taxon>
        <taxon>Perciformes</taxon>
        <taxon>Notothenioidei</taxon>
        <taxon>Channichthyidae</taxon>
        <taxon>Champsocephalus</taxon>
    </lineage>
</organism>
<protein>
    <recommendedName>
        <fullName evidence="1">HemN C-terminal domain-containing protein</fullName>
    </recommendedName>
</protein>
<dbReference type="PANTHER" id="PTHR13932:SF5">
    <property type="entry name" value="RADICAL S-ADENOSYL METHIONINE DOMAIN-CONTAINING PROTEIN 1, MITOCHONDRIAL"/>
    <property type="match status" value="1"/>
</dbReference>
<dbReference type="AlphaFoldDB" id="A0AAN8BHZ4"/>
<name>A0AAN8BHZ4_9TELE</name>
<evidence type="ECO:0000313" key="3">
    <source>
        <dbReference type="Proteomes" id="UP001335648"/>
    </source>
</evidence>
<dbReference type="Proteomes" id="UP001335648">
    <property type="component" value="Unassembled WGS sequence"/>
</dbReference>
<sequence>MREVQQKGHATRRKIQLSHLELLEEVLVMGMRMTEGIDHKHWELFSPQLGLHEVFGTSSDVQELLQRGQLILDERGLRCSWEGLALLDSLLPALLVELERRVSLRLQEDEHAKGQTNRTSNT</sequence>
<reference evidence="2 3" key="1">
    <citation type="journal article" date="2023" name="Mol. Biol. Evol.">
        <title>Genomics of Secondarily Temperate Adaptation in the Only Non-Antarctic Icefish.</title>
        <authorList>
            <person name="Rivera-Colon A.G."/>
            <person name="Rayamajhi N."/>
            <person name="Minhas B.F."/>
            <person name="Madrigal G."/>
            <person name="Bilyk K.T."/>
            <person name="Yoon V."/>
            <person name="Hune M."/>
            <person name="Gregory S."/>
            <person name="Cheng C.H.C."/>
            <person name="Catchen J.M."/>
        </authorList>
    </citation>
    <scope>NUCLEOTIDE SEQUENCE [LARGE SCALE GENOMIC DNA]</scope>
    <source>
        <strain evidence="2">JC2023a</strain>
    </source>
</reference>
<dbReference type="EMBL" id="JAULUE010002060">
    <property type="protein sequence ID" value="KAK5884894.1"/>
    <property type="molecule type" value="Genomic_DNA"/>
</dbReference>
<dbReference type="GO" id="GO:0005739">
    <property type="term" value="C:mitochondrion"/>
    <property type="evidence" value="ECO:0007669"/>
    <property type="project" value="TreeGrafter"/>
</dbReference>
<gene>
    <name evidence="2" type="ORF">CesoFtcFv8_018664</name>
</gene>
<dbReference type="GO" id="GO:0006779">
    <property type="term" value="P:porphyrin-containing compound biosynthetic process"/>
    <property type="evidence" value="ECO:0007669"/>
    <property type="project" value="TreeGrafter"/>
</dbReference>
<dbReference type="SUPFAM" id="SSF102114">
    <property type="entry name" value="Radical SAM enzymes"/>
    <property type="match status" value="1"/>
</dbReference>
<dbReference type="PANTHER" id="PTHR13932">
    <property type="entry name" value="COPROPORPHYRINIGEN III OXIDASE"/>
    <property type="match status" value="1"/>
</dbReference>
<dbReference type="Pfam" id="PF06969">
    <property type="entry name" value="HemN_C"/>
    <property type="match status" value="1"/>
</dbReference>
<dbReference type="InterPro" id="IPR034505">
    <property type="entry name" value="Coproporphyrinogen-III_oxidase"/>
</dbReference>
<proteinExistence type="predicted"/>
<keyword evidence="3" id="KW-1185">Reference proteome</keyword>
<accession>A0AAN8BHZ4</accession>